<dbReference type="PROSITE" id="PS00894">
    <property type="entry name" value="HTH_DEOR_1"/>
    <property type="match status" value="1"/>
</dbReference>
<dbReference type="InterPro" id="IPR018356">
    <property type="entry name" value="Tscrpt_reg_HTH_DeoR_CS"/>
</dbReference>
<dbReference type="InterPro" id="IPR001034">
    <property type="entry name" value="DeoR_HTH"/>
</dbReference>
<feature type="region of interest" description="Disordered" evidence="4">
    <location>
        <begin position="322"/>
        <end position="353"/>
    </location>
</feature>
<name>A0A5D3F7P2_9ACTN</name>
<dbReference type="Gene3D" id="1.10.10.10">
    <property type="entry name" value="Winged helix-like DNA-binding domain superfamily/Winged helix DNA-binding domain"/>
    <property type="match status" value="1"/>
</dbReference>
<organism evidence="6 7">
    <name type="scientific">Actinomadura decatromicini</name>
    <dbReference type="NCBI Taxonomy" id="2604572"/>
    <lineage>
        <taxon>Bacteria</taxon>
        <taxon>Bacillati</taxon>
        <taxon>Actinomycetota</taxon>
        <taxon>Actinomycetes</taxon>
        <taxon>Streptosporangiales</taxon>
        <taxon>Thermomonosporaceae</taxon>
        <taxon>Actinomadura</taxon>
    </lineage>
</organism>
<proteinExistence type="predicted"/>
<keyword evidence="1" id="KW-0805">Transcription regulation</keyword>
<dbReference type="InterPro" id="IPR026881">
    <property type="entry name" value="WYL_dom"/>
</dbReference>
<dbReference type="InterPro" id="IPR036388">
    <property type="entry name" value="WH-like_DNA-bd_sf"/>
</dbReference>
<dbReference type="PIRSF" id="PIRSF016838">
    <property type="entry name" value="PafC"/>
    <property type="match status" value="1"/>
</dbReference>
<accession>A0A5D3F7P2</accession>
<dbReference type="InterPro" id="IPR057727">
    <property type="entry name" value="WCX_dom"/>
</dbReference>
<comment type="caution">
    <text evidence="6">The sequence shown here is derived from an EMBL/GenBank/DDBJ whole genome shotgun (WGS) entry which is preliminary data.</text>
</comment>
<dbReference type="RefSeq" id="WP_148765305.1">
    <property type="nucleotide sequence ID" value="NZ_VSRQ01000007.1"/>
</dbReference>
<evidence type="ECO:0000313" key="7">
    <source>
        <dbReference type="Proteomes" id="UP000323505"/>
    </source>
</evidence>
<dbReference type="Pfam" id="PF25583">
    <property type="entry name" value="WCX"/>
    <property type="match status" value="1"/>
</dbReference>
<dbReference type="InterPro" id="IPR028349">
    <property type="entry name" value="PafC-like"/>
</dbReference>
<protein>
    <submittedName>
        <fullName evidence="6">Transcriptional regulator</fullName>
    </submittedName>
</protein>
<feature type="compositionally biased region" description="Basic and acidic residues" evidence="4">
    <location>
        <begin position="330"/>
        <end position="341"/>
    </location>
</feature>
<dbReference type="PANTHER" id="PTHR34580">
    <property type="match status" value="1"/>
</dbReference>
<dbReference type="EMBL" id="VSRQ01000007">
    <property type="protein sequence ID" value="TYK45037.1"/>
    <property type="molecule type" value="Genomic_DNA"/>
</dbReference>
<evidence type="ECO:0000256" key="4">
    <source>
        <dbReference type="SAM" id="MobiDB-lite"/>
    </source>
</evidence>
<dbReference type="Proteomes" id="UP000323505">
    <property type="component" value="Unassembled WGS sequence"/>
</dbReference>
<evidence type="ECO:0000256" key="2">
    <source>
        <dbReference type="ARBA" id="ARBA00023125"/>
    </source>
</evidence>
<dbReference type="InterPro" id="IPR013196">
    <property type="entry name" value="HTH_11"/>
</dbReference>
<evidence type="ECO:0000256" key="1">
    <source>
        <dbReference type="ARBA" id="ARBA00023015"/>
    </source>
</evidence>
<keyword evidence="2" id="KW-0238">DNA-binding</keyword>
<dbReference type="PROSITE" id="PS52050">
    <property type="entry name" value="WYL"/>
    <property type="match status" value="1"/>
</dbReference>
<dbReference type="SUPFAM" id="SSF46785">
    <property type="entry name" value="Winged helix' DNA-binding domain"/>
    <property type="match status" value="1"/>
</dbReference>
<sequence length="353" mass="37541">MSSARLLRLLSLLQARREWPGPELAARLGVSVRTVRRDVERLRGLGYPVHATPGAAGGYGLEAGTAMPPLLLDDEEAVAIAVGLRAAAGGAVEGIGEASVRALAKLEQVLPARLRRRVTALHAATTPLTGPPAGPTADPEALTVLAAASRDGERVRFAYRDRADGETRRLVEPYGLVSAGRRWYLVAFDTGRAGWRTFRVDRLSDPRPTGVRCPPREPPAADAAAFVARSLARSSAGTRPAGRAVLTVHASAAELADRFRVTGAEVEPVDDRTCRLRTAPDSLEWTALRIAYLDLDFEVDGPPELTARLAAMAARLTRATTPVREAGGARCEDGRVTRDEPTPAPAPAPAADR</sequence>
<evidence type="ECO:0000259" key="5">
    <source>
        <dbReference type="PROSITE" id="PS51000"/>
    </source>
</evidence>
<evidence type="ECO:0000256" key="3">
    <source>
        <dbReference type="ARBA" id="ARBA00023163"/>
    </source>
</evidence>
<dbReference type="InterPro" id="IPR051534">
    <property type="entry name" value="CBASS_pafABC_assoc_protein"/>
</dbReference>
<dbReference type="PROSITE" id="PS51000">
    <property type="entry name" value="HTH_DEOR_2"/>
    <property type="match status" value="1"/>
</dbReference>
<gene>
    <name evidence="6" type="ORF">FXF68_30585</name>
</gene>
<dbReference type="GO" id="GO:0003700">
    <property type="term" value="F:DNA-binding transcription factor activity"/>
    <property type="evidence" value="ECO:0007669"/>
    <property type="project" value="InterPro"/>
</dbReference>
<dbReference type="AlphaFoldDB" id="A0A5D3F7P2"/>
<dbReference type="InterPro" id="IPR036390">
    <property type="entry name" value="WH_DNA-bd_sf"/>
</dbReference>
<dbReference type="GO" id="GO:0003677">
    <property type="term" value="F:DNA binding"/>
    <property type="evidence" value="ECO:0007669"/>
    <property type="project" value="UniProtKB-KW"/>
</dbReference>
<reference evidence="6 7" key="1">
    <citation type="submission" date="2019-08" db="EMBL/GenBank/DDBJ databases">
        <title>Actinomadura sp. nov. CYP1-5 isolated from mountain soil.</title>
        <authorList>
            <person name="Songsumanus A."/>
            <person name="Kuncharoen N."/>
            <person name="Kudo T."/>
            <person name="Yuki M."/>
            <person name="Igarashi Y."/>
            <person name="Tanasupawat S."/>
        </authorList>
    </citation>
    <scope>NUCLEOTIDE SEQUENCE [LARGE SCALE GENOMIC DNA]</scope>
    <source>
        <strain evidence="6 7">CYP1-5</strain>
    </source>
</reference>
<evidence type="ECO:0000313" key="6">
    <source>
        <dbReference type="EMBL" id="TYK45037.1"/>
    </source>
</evidence>
<feature type="domain" description="HTH deoR-type" evidence="5">
    <location>
        <begin position="2"/>
        <end position="57"/>
    </location>
</feature>
<keyword evidence="3" id="KW-0804">Transcription</keyword>
<dbReference type="Pfam" id="PF08279">
    <property type="entry name" value="HTH_11"/>
    <property type="match status" value="1"/>
</dbReference>
<keyword evidence="7" id="KW-1185">Reference proteome</keyword>
<dbReference type="Pfam" id="PF13280">
    <property type="entry name" value="WYL"/>
    <property type="match status" value="1"/>
</dbReference>
<feature type="compositionally biased region" description="Pro residues" evidence="4">
    <location>
        <begin position="342"/>
        <end position="353"/>
    </location>
</feature>
<dbReference type="PANTHER" id="PTHR34580:SF3">
    <property type="entry name" value="PROTEIN PAFB"/>
    <property type="match status" value="1"/>
</dbReference>